<comment type="caution">
    <text evidence="2">The sequence shown here is derived from an EMBL/GenBank/DDBJ whole genome shotgun (WGS) entry which is preliminary data.</text>
</comment>
<gene>
    <name evidence="2" type="ORF">A4A49_09380</name>
</gene>
<sequence length="334" mass="36956">MKGHLKENCYKLFGYPQDFKGRKKFVANNVIGNSDLNKRTPSVDEESSLGHTAHDRGRLQDHEVLDYEVYDEAYSVDTHKNSENSVDSEAHDEAVDDVVNNNFEPAEDTHVVTEGEAALAPTLTEATPAPALTDTPTNITEGIMEPNHTTQNLRKSGRTAKAPLWLQDFVTMDYEVYEEAYSVDIHENSENSAVSESHDEPVDNVVNNNSEPVEDTHAVTEVDYEVYEEAYSVDTHENSENSADSEAHDEPVDDVINNNSEPAEDTHAVTEGEATLAPTLTEATPSPALTGIPTNITEGIMELDHTTQTLRKSGRTAKAPLWLEDFVTTLIHFD</sequence>
<keyword evidence="3" id="KW-1185">Reference proteome</keyword>
<evidence type="ECO:0000313" key="2">
    <source>
        <dbReference type="EMBL" id="OIT02249.1"/>
    </source>
</evidence>
<dbReference type="EMBL" id="MJEQ01037188">
    <property type="protein sequence ID" value="OIT02249.1"/>
    <property type="molecule type" value="Genomic_DNA"/>
</dbReference>
<organism evidence="2 3">
    <name type="scientific">Nicotiana attenuata</name>
    <name type="common">Coyote tobacco</name>
    <dbReference type="NCBI Taxonomy" id="49451"/>
    <lineage>
        <taxon>Eukaryota</taxon>
        <taxon>Viridiplantae</taxon>
        <taxon>Streptophyta</taxon>
        <taxon>Embryophyta</taxon>
        <taxon>Tracheophyta</taxon>
        <taxon>Spermatophyta</taxon>
        <taxon>Magnoliopsida</taxon>
        <taxon>eudicotyledons</taxon>
        <taxon>Gunneridae</taxon>
        <taxon>Pentapetalae</taxon>
        <taxon>asterids</taxon>
        <taxon>lamiids</taxon>
        <taxon>Solanales</taxon>
        <taxon>Solanaceae</taxon>
        <taxon>Nicotianoideae</taxon>
        <taxon>Nicotianeae</taxon>
        <taxon>Nicotiana</taxon>
    </lineage>
</organism>
<evidence type="ECO:0000256" key="1">
    <source>
        <dbReference type="SAM" id="MobiDB-lite"/>
    </source>
</evidence>
<accession>A0A1J6J4R1</accession>
<feature type="region of interest" description="Disordered" evidence="1">
    <location>
        <begin position="233"/>
        <end position="252"/>
    </location>
</feature>
<feature type="compositionally biased region" description="Basic and acidic residues" evidence="1">
    <location>
        <begin position="234"/>
        <end position="250"/>
    </location>
</feature>
<reference evidence="2" key="1">
    <citation type="submission" date="2016-11" db="EMBL/GenBank/DDBJ databases">
        <title>The genome of Nicotiana attenuata.</title>
        <authorList>
            <person name="Xu S."/>
            <person name="Brockmoeller T."/>
            <person name="Gaquerel E."/>
            <person name="Navarro A."/>
            <person name="Kuhl H."/>
            <person name="Gase K."/>
            <person name="Ling Z."/>
            <person name="Zhou W."/>
            <person name="Kreitzer C."/>
            <person name="Stanke M."/>
            <person name="Tang H."/>
            <person name="Lyons E."/>
            <person name="Pandey P."/>
            <person name="Pandey S.P."/>
            <person name="Timmermann B."/>
            <person name="Baldwin I.T."/>
        </authorList>
    </citation>
    <scope>NUCLEOTIDE SEQUENCE [LARGE SCALE GENOMIC DNA]</scope>
    <source>
        <strain evidence="2">UT</strain>
    </source>
</reference>
<name>A0A1J6J4R1_NICAT</name>
<dbReference type="Proteomes" id="UP000187609">
    <property type="component" value="Unassembled WGS sequence"/>
</dbReference>
<dbReference type="AlphaFoldDB" id="A0A1J6J4R1"/>
<protein>
    <submittedName>
        <fullName evidence="2">Uncharacterized protein</fullName>
    </submittedName>
</protein>
<feature type="region of interest" description="Disordered" evidence="1">
    <location>
        <begin position="33"/>
        <end position="55"/>
    </location>
</feature>
<evidence type="ECO:0000313" key="3">
    <source>
        <dbReference type="Proteomes" id="UP000187609"/>
    </source>
</evidence>
<dbReference type="Gramene" id="OIT02249">
    <property type="protein sequence ID" value="OIT02249"/>
    <property type="gene ID" value="A4A49_09380"/>
</dbReference>
<proteinExistence type="predicted"/>